<dbReference type="OrthoDB" id="118524at2"/>
<dbReference type="GO" id="GO:0032453">
    <property type="term" value="F:histone H3K4 demethylase activity"/>
    <property type="evidence" value="ECO:0007669"/>
    <property type="project" value="TreeGrafter"/>
</dbReference>
<feature type="domain" description="JmjC" evidence="4">
    <location>
        <begin position="84"/>
        <end position="226"/>
    </location>
</feature>
<evidence type="ECO:0000256" key="1">
    <source>
        <dbReference type="ARBA" id="ARBA00001954"/>
    </source>
</evidence>
<name>A0A1U7ITN5_9CYAN</name>
<evidence type="ECO:0000259" key="4">
    <source>
        <dbReference type="PROSITE" id="PS51184"/>
    </source>
</evidence>
<dbReference type="InterPro" id="IPR039994">
    <property type="entry name" value="NO66-like"/>
</dbReference>
<keyword evidence="3" id="KW-0408">Iron</keyword>
<dbReference type="PROSITE" id="PS51184">
    <property type="entry name" value="JMJC"/>
    <property type="match status" value="1"/>
</dbReference>
<dbReference type="SUPFAM" id="SSF51197">
    <property type="entry name" value="Clavaminate synthase-like"/>
    <property type="match status" value="1"/>
</dbReference>
<dbReference type="Proteomes" id="UP000185860">
    <property type="component" value="Unassembled WGS sequence"/>
</dbReference>
<comment type="cofactor">
    <cofactor evidence="1">
        <name>Fe(2+)</name>
        <dbReference type="ChEBI" id="CHEBI:29033"/>
    </cofactor>
</comment>
<keyword evidence="2" id="KW-0479">Metal-binding</keyword>
<dbReference type="PANTHER" id="PTHR13096:SF9">
    <property type="entry name" value="BIFUNCTIONAL LYSINE-SPECIFIC DEMETHYLASE AND HISTIDYL-HYDROXYLASE"/>
    <property type="match status" value="1"/>
</dbReference>
<dbReference type="SMART" id="SM00558">
    <property type="entry name" value="JmjC"/>
    <property type="match status" value="1"/>
</dbReference>
<evidence type="ECO:0000256" key="3">
    <source>
        <dbReference type="ARBA" id="ARBA00023004"/>
    </source>
</evidence>
<dbReference type="InterPro" id="IPR003347">
    <property type="entry name" value="JmjC_dom"/>
</dbReference>
<dbReference type="Pfam" id="PF08007">
    <property type="entry name" value="JmjC_2"/>
    <property type="match status" value="1"/>
</dbReference>
<dbReference type="Gene3D" id="2.60.120.650">
    <property type="entry name" value="Cupin"/>
    <property type="match status" value="1"/>
</dbReference>
<protein>
    <recommendedName>
        <fullName evidence="4">JmjC domain-containing protein</fullName>
    </recommendedName>
</protein>
<evidence type="ECO:0000313" key="5">
    <source>
        <dbReference type="EMBL" id="OKH40844.1"/>
    </source>
</evidence>
<organism evidence="5 6">
    <name type="scientific">[Phormidium ambiguum] IAM M-71</name>
    <dbReference type="NCBI Taxonomy" id="454136"/>
    <lineage>
        <taxon>Bacteria</taxon>
        <taxon>Bacillati</taxon>
        <taxon>Cyanobacteriota</taxon>
        <taxon>Cyanophyceae</taxon>
        <taxon>Oscillatoriophycideae</taxon>
        <taxon>Aerosakkonematales</taxon>
        <taxon>Aerosakkonemataceae</taxon>
        <taxon>Floridanema</taxon>
    </lineage>
</organism>
<evidence type="ECO:0000313" key="6">
    <source>
        <dbReference type="Proteomes" id="UP000185860"/>
    </source>
</evidence>
<dbReference type="STRING" id="454136.NIES2119_00585"/>
<dbReference type="AlphaFoldDB" id="A0A1U7ITN5"/>
<dbReference type="GO" id="GO:0046872">
    <property type="term" value="F:metal ion binding"/>
    <property type="evidence" value="ECO:0007669"/>
    <property type="project" value="UniProtKB-KW"/>
</dbReference>
<reference evidence="5 6" key="1">
    <citation type="submission" date="2016-11" db="EMBL/GenBank/DDBJ databases">
        <title>Draft Genome Sequences of Nine Cyanobacterial Strains from Diverse Habitats.</title>
        <authorList>
            <person name="Zhu T."/>
            <person name="Hou S."/>
            <person name="Lu X."/>
            <person name="Hess W.R."/>
        </authorList>
    </citation>
    <scope>NUCLEOTIDE SEQUENCE [LARGE SCALE GENOMIC DNA]</scope>
    <source>
        <strain evidence="5 6">IAM M-71</strain>
    </source>
</reference>
<sequence length="386" mass="44762">MQTLSSLLHPYPVEKFLAENWQKQAIVISQPNKQKFQHLFSWKQLNYLLNFHQLTSPKIRFSLDGKSLPETPGENWLKNFQKGATLIINLIHELVPELAEFAAAIHSEIGHKTQINLYCSPPEQQGFDCHYDTHEVFILQIYGTKEWYIFSDTIKYPLSENRSDEQLPPDEPPYIKTVLNPGDLLYIPRGHWHYALSLDQPSLHLTLGIDCHTGIDFLNWLFDELLNQSEWRENLPIINNNNTNELQVKVEDLINNLISYTKNEDLSQKYADYLTSITPSVAKYSLPFQAGFGIFDRGFDTQFIRPKYQQVRIEHINEQEYNITFNNQKVTLKGVTLELVENIFNRDKFSLFDLATWAPDLDLEAEAVPLLTKLVMAGIIFVETDS</sequence>
<dbReference type="PANTHER" id="PTHR13096">
    <property type="entry name" value="MINA53 MYC INDUCED NUCLEAR ANTIGEN"/>
    <property type="match status" value="1"/>
</dbReference>
<evidence type="ECO:0000256" key="2">
    <source>
        <dbReference type="ARBA" id="ARBA00022723"/>
    </source>
</evidence>
<dbReference type="GO" id="GO:0051864">
    <property type="term" value="F:histone H3K36 demethylase activity"/>
    <property type="evidence" value="ECO:0007669"/>
    <property type="project" value="TreeGrafter"/>
</dbReference>
<comment type="caution">
    <text evidence="5">The sequence shown here is derived from an EMBL/GenBank/DDBJ whole genome shotgun (WGS) entry which is preliminary data.</text>
</comment>
<gene>
    <name evidence="5" type="ORF">NIES2119_00585</name>
</gene>
<dbReference type="RefSeq" id="WP_073591518.1">
    <property type="nucleotide sequence ID" value="NZ_MRCE01000001.1"/>
</dbReference>
<accession>A0A1U7ITN5</accession>
<proteinExistence type="predicted"/>
<dbReference type="EMBL" id="MRCE01000001">
    <property type="protein sequence ID" value="OKH40844.1"/>
    <property type="molecule type" value="Genomic_DNA"/>
</dbReference>